<feature type="compositionally biased region" description="Low complexity" evidence="1">
    <location>
        <begin position="15"/>
        <end position="27"/>
    </location>
</feature>
<evidence type="ECO:0000313" key="2">
    <source>
        <dbReference type="EMBL" id="RMY52676.1"/>
    </source>
</evidence>
<evidence type="ECO:0000313" key="3">
    <source>
        <dbReference type="Proteomes" id="UP000270230"/>
    </source>
</evidence>
<sequence length="135" mass="14994">MTSPPNTRRTSPSRGAAFAKKAEGLAARPDLTRTASLPRTGGFLLSRLHKKHSDDGVASDTTAQIPKRGAIDIVKGLEKKRQRRKEKMWQKMCAKNAAKGEKTYKVKPGRGAERMREVGLELQRYRGKGEHILSV</sequence>
<dbReference type="EMBL" id="QWIN01000384">
    <property type="protein sequence ID" value="RMY52676.1"/>
    <property type="molecule type" value="Genomic_DNA"/>
</dbReference>
<feature type="region of interest" description="Disordered" evidence="1">
    <location>
        <begin position="1"/>
        <end position="39"/>
    </location>
</feature>
<protein>
    <submittedName>
        <fullName evidence="2">Uncharacterized protein</fullName>
    </submittedName>
</protein>
<comment type="caution">
    <text evidence="2">The sequence shown here is derived from an EMBL/GenBank/DDBJ whole genome shotgun (WGS) entry which is preliminary data.</text>
</comment>
<reference evidence="2 3" key="1">
    <citation type="journal article" date="2018" name="BMC Genomics">
        <title>Genomic evidence for intraspecific hybridization in a clonal and extremely halotolerant yeast.</title>
        <authorList>
            <person name="Gostincar C."/>
            <person name="Stajich J.E."/>
            <person name="Zupancic J."/>
            <person name="Zalar P."/>
            <person name="Gunde-Cimerman N."/>
        </authorList>
    </citation>
    <scope>NUCLEOTIDE SEQUENCE [LARGE SCALE GENOMIC DNA]</scope>
    <source>
        <strain evidence="2 3">EXF-151</strain>
    </source>
</reference>
<proteinExistence type="predicted"/>
<dbReference type="InterPro" id="IPR018853">
    <property type="entry name" value="DUF2457"/>
</dbReference>
<dbReference type="Proteomes" id="UP000270230">
    <property type="component" value="Unassembled WGS sequence"/>
</dbReference>
<evidence type="ECO:0000256" key="1">
    <source>
        <dbReference type="SAM" id="MobiDB-lite"/>
    </source>
</evidence>
<dbReference type="Pfam" id="PF10446">
    <property type="entry name" value="DUF2457"/>
    <property type="match status" value="1"/>
</dbReference>
<accession>A0A3M7CM15</accession>
<organism evidence="2 3">
    <name type="scientific">Hortaea werneckii</name>
    <name type="common">Black yeast</name>
    <name type="synonym">Cladosporium werneckii</name>
    <dbReference type="NCBI Taxonomy" id="91943"/>
    <lineage>
        <taxon>Eukaryota</taxon>
        <taxon>Fungi</taxon>
        <taxon>Dikarya</taxon>
        <taxon>Ascomycota</taxon>
        <taxon>Pezizomycotina</taxon>
        <taxon>Dothideomycetes</taxon>
        <taxon>Dothideomycetidae</taxon>
        <taxon>Mycosphaerellales</taxon>
        <taxon>Teratosphaeriaceae</taxon>
        <taxon>Hortaea</taxon>
    </lineage>
</organism>
<dbReference type="OrthoDB" id="2011769at2759"/>
<feature type="compositionally biased region" description="Polar residues" evidence="1">
    <location>
        <begin position="1"/>
        <end position="13"/>
    </location>
</feature>
<gene>
    <name evidence="2" type="ORF">D0865_05661</name>
</gene>
<dbReference type="AlphaFoldDB" id="A0A3M7CM15"/>
<name>A0A3M7CM15_HORWE</name>